<reference evidence="10 11" key="1">
    <citation type="submission" date="2018-05" db="EMBL/GenBank/DDBJ databases">
        <title>Leucothrix arctica sp. nov., isolated from Arctic seawater.</title>
        <authorList>
            <person name="Choi A."/>
            <person name="Baek K."/>
        </authorList>
    </citation>
    <scope>NUCLEOTIDE SEQUENCE [LARGE SCALE GENOMIC DNA]</scope>
    <source>
        <strain evidence="10 11">JCM 18388</strain>
    </source>
</reference>
<dbReference type="OrthoDB" id="9813694at2"/>
<comment type="cofactor">
    <cofactor evidence="9">
        <name>a divalent metal cation</name>
        <dbReference type="ChEBI" id="CHEBI:60240"/>
    </cofactor>
</comment>
<evidence type="ECO:0000256" key="7">
    <source>
        <dbReference type="ARBA" id="ARBA00060749"/>
    </source>
</evidence>
<dbReference type="NCBIfam" id="TIGR00172">
    <property type="entry name" value="maf"/>
    <property type="match status" value="1"/>
</dbReference>
<comment type="catalytic activity">
    <reaction evidence="5 9">
        <text>N(7)-methyl-GTP + H2O = N(7)-methyl-GMP + diphosphate + H(+)</text>
        <dbReference type="Rhea" id="RHEA:58744"/>
        <dbReference type="ChEBI" id="CHEBI:15377"/>
        <dbReference type="ChEBI" id="CHEBI:15378"/>
        <dbReference type="ChEBI" id="CHEBI:33019"/>
        <dbReference type="ChEBI" id="CHEBI:58285"/>
        <dbReference type="ChEBI" id="CHEBI:87133"/>
    </reaction>
</comment>
<dbReference type="GO" id="GO:0047429">
    <property type="term" value="F:nucleoside triphosphate diphosphatase activity"/>
    <property type="evidence" value="ECO:0007669"/>
    <property type="project" value="InterPro"/>
</dbReference>
<evidence type="ECO:0000313" key="10">
    <source>
        <dbReference type="EMBL" id="PWQ99138.1"/>
    </source>
</evidence>
<dbReference type="InterPro" id="IPR003697">
    <property type="entry name" value="Maf-like"/>
</dbReference>
<dbReference type="GO" id="GO:0005737">
    <property type="term" value="C:cytoplasm"/>
    <property type="evidence" value="ECO:0007669"/>
    <property type="project" value="UniProtKB-SubCell"/>
</dbReference>
<protein>
    <recommendedName>
        <fullName evidence="8 9">7-methyl-GTP pyrophosphatase</fullName>
        <shortName evidence="9">m(7)GTP pyrophosphatase</shortName>
        <ecNumber evidence="9">3.6.1.-</ecNumber>
    </recommendedName>
</protein>
<comment type="function">
    <text evidence="6 9">Nucleoside triphosphate pyrophosphatase that hydrolyzes 7-methyl-GTP (m(7)GTP). May have a dual role in cell division arrest and in preventing the incorporation of modified nucleotides into cellular nucleic acids.</text>
</comment>
<comment type="caution">
    <text evidence="10">The sequence shown here is derived from an EMBL/GenBank/DDBJ whole genome shotgun (WGS) entry which is preliminary data.</text>
</comment>
<gene>
    <name evidence="10" type="ORF">DKW60_06810</name>
</gene>
<evidence type="ECO:0000256" key="5">
    <source>
        <dbReference type="ARBA" id="ARBA00050213"/>
    </source>
</evidence>
<dbReference type="Pfam" id="PF02545">
    <property type="entry name" value="Maf"/>
    <property type="match status" value="1"/>
</dbReference>
<dbReference type="EC" id="3.6.1.-" evidence="9"/>
<comment type="subcellular location">
    <subcellularLocation>
        <location evidence="1 9">Cytoplasm</location>
    </subcellularLocation>
</comment>
<evidence type="ECO:0000313" key="11">
    <source>
        <dbReference type="Proteomes" id="UP000245539"/>
    </source>
</evidence>
<evidence type="ECO:0000256" key="2">
    <source>
        <dbReference type="ARBA" id="ARBA00022490"/>
    </source>
</evidence>
<evidence type="ECO:0000256" key="9">
    <source>
        <dbReference type="HAMAP-Rule" id="MF_00528"/>
    </source>
</evidence>
<dbReference type="PIRSF" id="PIRSF006305">
    <property type="entry name" value="Maf"/>
    <property type="match status" value="1"/>
</dbReference>
<dbReference type="Gene3D" id="3.90.950.10">
    <property type="match status" value="1"/>
</dbReference>
<comment type="caution">
    <text evidence="9">Lacks conserved residue(s) required for the propagation of feature annotation.</text>
</comment>
<feature type="site" description="Important for substrate specificity" evidence="9">
    <location>
        <position position="70"/>
    </location>
</feature>
<dbReference type="SUPFAM" id="SSF52972">
    <property type="entry name" value="ITPase-like"/>
    <property type="match status" value="1"/>
</dbReference>
<comment type="similarity">
    <text evidence="7 9">Belongs to the Maf family. YceF subfamily.</text>
</comment>
<keyword evidence="3 9" id="KW-0378">Hydrolase</keyword>
<dbReference type="FunFam" id="3.90.950.10:FF:000005">
    <property type="entry name" value="7-methyl-GTP pyrophosphatase"/>
    <property type="match status" value="1"/>
</dbReference>
<dbReference type="CDD" id="cd00555">
    <property type="entry name" value="Maf"/>
    <property type="match status" value="1"/>
</dbReference>
<dbReference type="AlphaFoldDB" id="A0A317CKQ3"/>
<evidence type="ECO:0000256" key="3">
    <source>
        <dbReference type="ARBA" id="ARBA00022801"/>
    </source>
</evidence>
<proteinExistence type="inferred from homology"/>
<dbReference type="GO" id="GO:0009117">
    <property type="term" value="P:nucleotide metabolic process"/>
    <property type="evidence" value="ECO:0007669"/>
    <property type="project" value="UniProtKB-KW"/>
</dbReference>
<dbReference type="EMBL" id="QGKM01000013">
    <property type="protein sequence ID" value="PWQ99138.1"/>
    <property type="molecule type" value="Genomic_DNA"/>
</dbReference>
<accession>A0A317CKQ3</accession>
<sequence length="192" mass="21469">MYKLVLASSSPYRKTLLERLQQPFVCDSPDIDESQQLNETPRDYVERLSKEKAEAVAARHPDSLIIASDQCSVIDNVICGKPGHHSAAIQQLQQSSGNRVSFYTGLCIMNSNNHETLSAVIPFHVDFRDLTLQEIERYLNAEKPYDCAGSFKAEGLGVTLFKKMEGDDPNALIGLPLIRLCEMLRQFGLNLP</sequence>
<organism evidence="10 11">
    <name type="scientific">Leucothrix pacifica</name>
    <dbReference type="NCBI Taxonomy" id="1247513"/>
    <lineage>
        <taxon>Bacteria</taxon>
        <taxon>Pseudomonadati</taxon>
        <taxon>Pseudomonadota</taxon>
        <taxon>Gammaproteobacteria</taxon>
        <taxon>Thiotrichales</taxon>
        <taxon>Thiotrichaceae</taxon>
        <taxon>Leucothrix</taxon>
    </lineage>
</organism>
<evidence type="ECO:0000256" key="1">
    <source>
        <dbReference type="ARBA" id="ARBA00004496"/>
    </source>
</evidence>
<name>A0A317CKQ3_9GAMM</name>
<dbReference type="InterPro" id="IPR029001">
    <property type="entry name" value="ITPase-like_fam"/>
</dbReference>
<feature type="active site" description="Proton acceptor" evidence="9">
    <location>
        <position position="69"/>
    </location>
</feature>
<evidence type="ECO:0000256" key="8">
    <source>
        <dbReference type="ARBA" id="ARBA00068163"/>
    </source>
</evidence>
<evidence type="ECO:0000256" key="4">
    <source>
        <dbReference type="ARBA" id="ARBA00023080"/>
    </source>
</evidence>
<evidence type="ECO:0000256" key="6">
    <source>
        <dbReference type="ARBA" id="ARBA00053369"/>
    </source>
</evidence>
<dbReference type="Proteomes" id="UP000245539">
    <property type="component" value="Unassembled WGS sequence"/>
</dbReference>
<dbReference type="RefSeq" id="WP_109836899.1">
    <property type="nucleotide sequence ID" value="NZ_QGKM01000013.1"/>
</dbReference>
<keyword evidence="11" id="KW-1185">Reference proteome</keyword>
<keyword evidence="2 9" id="KW-0963">Cytoplasm</keyword>
<keyword evidence="4 9" id="KW-0546">Nucleotide metabolism</keyword>
<feature type="site" description="Important for substrate specificity" evidence="9">
    <location>
        <position position="154"/>
    </location>
</feature>
<dbReference type="PANTHER" id="PTHR43213:SF10">
    <property type="entry name" value="7-METHYL-GTP PYROPHOSPHATASE"/>
    <property type="match status" value="1"/>
</dbReference>
<feature type="site" description="Important for substrate specificity" evidence="9">
    <location>
        <position position="12"/>
    </location>
</feature>
<dbReference type="HAMAP" id="MF_00528">
    <property type="entry name" value="Maf"/>
    <property type="match status" value="1"/>
</dbReference>
<dbReference type="PANTHER" id="PTHR43213">
    <property type="entry name" value="BIFUNCTIONAL DTTP/UTP PYROPHOSPHATASE/METHYLTRANSFERASE PROTEIN-RELATED"/>
    <property type="match status" value="1"/>
</dbReference>